<evidence type="ECO:0008006" key="9">
    <source>
        <dbReference type="Google" id="ProtNLM"/>
    </source>
</evidence>
<evidence type="ECO:0000256" key="1">
    <source>
        <dbReference type="ARBA" id="ARBA00004141"/>
    </source>
</evidence>
<keyword evidence="4 6" id="KW-1133">Transmembrane helix</keyword>
<comment type="similarity">
    <text evidence="2">Belongs to the nurim family.</text>
</comment>
<evidence type="ECO:0000256" key="5">
    <source>
        <dbReference type="ARBA" id="ARBA00023136"/>
    </source>
</evidence>
<dbReference type="Proteomes" id="UP000242502">
    <property type="component" value="Unassembled WGS sequence"/>
</dbReference>
<comment type="caution">
    <text evidence="7">The sequence shown here is derived from an EMBL/GenBank/DDBJ whole genome shotgun (WGS) entry which is preliminary data.</text>
</comment>
<evidence type="ECO:0000313" key="7">
    <source>
        <dbReference type="EMBL" id="ODS22545.1"/>
    </source>
</evidence>
<dbReference type="AlphaFoldDB" id="A0A1D2QLU9"/>
<feature type="transmembrane region" description="Helical" evidence="6">
    <location>
        <begin position="139"/>
        <end position="167"/>
    </location>
</feature>
<dbReference type="Gene3D" id="1.20.120.1630">
    <property type="match status" value="1"/>
</dbReference>
<dbReference type="STRING" id="62101.AB835_13595"/>
<evidence type="ECO:0000256" key="2">
    <source>
        <dbReference type="ARBA" id="ARBA00010631"/>
    </source>
</evidence>
<protein>
    <recommendedName>
        <fullName evidence="9">Methanethiol S-methyltransferase</fullName>
    </recommendedName>
</protein>
<gene>
    <name evidence="7" type="ORF">AB835_13595</name>
</gene>
<comment type="subcellular location">
    <subcellularLocation>
        <location evidence="1">Membrane</location>
        <topology evidence="1">Multi-pass membrane protein</topology>
    </subcellularLocation>
</comment>
<keyword evidence="5 6" id="KW-0472">Membrane</keyword>
<dbReference type="PANTHER" id="PTHR31040:SF1">
    <property type="entry name" value="NURIM"/>
    <property type="match status" value="1"/>
</dbReference>
<feature type="transmembrane region" description="Helical" evidence="6">
    <location>
        <begin position="73"/>
        <end position="93"/>
    </location>
</feature>
<feature type="transmembrane region" description="Helical" evidence="6">
    <location>
        <begin position="6"/>
        <end position="27"/>
    </location>
</feature>
<dbReference type="InterPro" id="IPR033580">
    <property type="entry name" value="Nurim-like"/>
</dbReference>
<dbReference type="GO" id="GO:0016020">
    <property type="term" value="C:membrane"/>
    <property type="evidence" value="ECO:0007669"/>
    <property type="project" value="UniProtKB-SubCell"/>
</dbReference>
<evidence type="ECO:0000256" key="3">
    <source>
        <dbReference type="ARBA" id="ARBA00022692"/>
    </source>
</evidence>
<evidence type="ECO:0000256" key="6">
    <source>
        <dbReference type="SAM" id="Phobius"/>
    </source>
</evidence>
<accession>A0A1D2QLU9</accession>
<evidence type="ECO:0000256" key="4">
    <source>
        <dbReference type="ARBA" id="ARBA00022989"/>
    </source>
</evidence>
<dbReference type="EMBL" id="MDLC01000069">
    <property type="protein sequence ID" value="ODS22545.1"/>
    <property type="molecule type" value="Genomic_DNA"/>
</dbReference>
<dbReference type="PANTHER" id="PTHR31040">
    <property type="entry name" value="NURIM"/>
    <property type="match status" value="1"/>
</dbReference>
<evidence type="ECO:0000313" key="8">
    <source>
        <dbReference type="Proteomes" id="UP000242502"/>
    </source>
</evidence>
<sequence length="225" mass="26707">MTWWMVDLIIIVVYGFQHTLLTTKWAVKIYNKILPDYSWNFVYSILSVVTLVLGFNYWQSSNIYLFHLIPGSFSYHIMLVLLSLSLFFFFYCFKYTTSFWQWLGVKQISLKLMKKPLPAYYKIRQDGVKRYIRFPHHTCLIVFFWCHPVMTLDTLLLAIGATVYLYVGTYHQDLRGLRIIGLEWEEYRKNTCLLIPGPKVISRMISDFKKLFYGSPNANNVVNKD</sequence>
<reference evidence="7 8" key="1">
    <citation type="journal article" date="2016" name="Appl. Environ. Microbiol.">
        <title>Lack of Overt Genome Reduction in the Bryostatin-Producing Bryozoan Symbiont "Candidatus Endobugula sertula".</title>
        <authorList>
            <person name="Miller I.J."/>
            <person name="Vanee N."/>
            <person name="Fong S.S."/>
            <person name="Lim-Fong G.E."/>
            <person name="Kwan J.C."/>
        </authorList>
    </citation>
    <scope>NUCLEOTIDE SEQUENCE [LARGE SCALE GENOMIC DNA]</scope>
    <source>
        <strain evidence="7">AB1-4</strain>
    </source>
</reference>
<name>A0A1D2QLU9_9GAMM</name>
<proteinExistence type="inferred from homology"/>
<keyword evidence="3 6" id="KW-0812">Transmembrane</keyword>
<feature type="transmembrane region" description="Helical" evidence="6">
    <location>
        <begin position="39"/>
        <end position="58"/>
    </location>
</feature>
<organism evidence="7 8">
    <name type="scientific">Candidatus Endobugula sertula</name>
    <name type="common">Bugula neritina bacterial symbiont</name>
    <dbReference type="NCBI Taxonomy" id="62101"/>
    <lineage>
        <taxon>Bacteria</taxon>
        <taxon>Pseudomonadati</taxon>
        <taxon>Pseudomonadota</taxon>
        <taxon>Gammaproteobacteria</taxon>
        <taxon>Cellvibrionales</taxon>
        <taxon>Cellvibrionaceae</taxon>
        <taxon>Candidatus Endobugula</taxon>
    </lineage>
</organism>